<dbReference type="InterPro" id="IPR009075">
    <property type="entry name" value="AcylCo_DH/oxidase_C"/>
</dbReference>
<dbReference type="SUPFAM" id="SSF47203">
    <property type="entry name" value="Acyl-CoA dehydrogenase C-terminal domain-like"/>
    <property type="match status" value="1"/>
</dbReference>
<keyword evidence="11" id="KW-1185">Reference proteome</keyword>
<dbReference type="Proteomes" id="UP000532010">
    <property type="component" value="Unassembled WGS sequence"/>
</dbReference>
<dbReference type="InterPro" id="IPR013786">
    <property type="entry name" value="AcylCoA_DH/ox_N"/>
</dbReference>
<dbReference type="Gene3D" id="1.10.540.10">
    <property type="entry name" value="Acyl-CoA dehydrogenase/oxidase, N-terminal domain"/>
    <property type="match status" value="1"/>
</dbReference>
<accession>A0A7W4YV72</accession>
<reference evidence="10 11" key="1">
    <citation type="submission" date="2020-08" db="EMBL/GenBank/DDBJ databases">
        <title>The Agave Microbiome: Exploring the role of microbial communities in plant adaptations to desert environments.</title>
        <authorList>
            <person name="Partida-Martinez L.P."/>
        </authorList>
    </citation>
    <scope>NUCLEOTIDE SEQUENCE [LARGE SCALE GENOMIC DNA]</scope>
    <source>
        <strain evidence="10 11">AT3.9</strain>
    </source>
</reference>
<dbReference type="PANTHER" id="PTHR43292:SF3">
    <property type="entry name" value="ACYL-COA DEHYDROGENASE FADE29"/>
    <property type="match status" value="1"/>
</dbReference>
<evidence type="ECO:0000259" key="9">
    <source>
        <dbReference type="Pfam" id="PF02771"/>
    </source>
</evidence>
<keyword evidence="3 6" id="KW-0285">Flavoprotein</keyword>
<evidence type="ECO:0000256" key="4">
    <source>
        <dbReference type="ARBA" id="ARBA00022827"/>
    </source>
</evidence>
<dbReference type="InterPro" id="IPR006091">
    <property type="entry name" value="Acyl-CoA_Oxase/DH_mid-dom"/>
</dbReference>
<dbReference type="RefSeq" id="WP_183447972.1">
    <property type="nucleotide sequence ID" value="NZ_JACHWB010000001.1"/>
</dbReference>
<comment type="caution">
    <text evidence="10">The sequence shown here is derived from an EMBL/GenBank/DDBJ whole genome shotgun (WGS) entry which is preliminary data.</text>
</comment>
<dbReference type="InterPro" id="IPR046373">
    <property type="entry name" value="Acyl-CoA_Oxase/DH_mid-dom_sf"/>
</dbReference>
<evidence type="ECO:0000259" key="7">
    <source>
        <dbReference type="Pfam" id="PF00441"/>
    </source>
</evidence>
<dbReference type="PANTHER" id="PTHR43292">
    <property type="entry name" value="ACYL-COA DEHYDROGENASE"/>
    <property type="match status" value="1"/>
</dbReference>
<name>A0A7W4YV72_9HYPH</name>
<sequence>MSTQQDWNALSDEEFRRIFRDWVEENCPKELRFMRKQRPLFDEVAVWYHNLARKGWLAPVWPQAYGGMGLNPSKHIIYVEEWARMGCPRIPDHGIGLVGPLLLQYGSEEQKQHFLPRIISGEHVWCQGYSEPNSGSDLASLKTSAVREGDEFVVNGQKIWTTLAHCANWVLLLVRTKRVEGKRQEGISVLLADLRTPGVTIRPIPNLREEADFCEVFFDNVRVPVANLVGEVDKGWTLAKSVLGHERIFLGAPARPEYALTRLEALAEATGAFEDKAFLSRYAKHRLDVYDLGSAFERFAKVLRAGGDLEADVSVLKIFNTELYQRITEEMLEIAGEDARFEDDLDAGEIQVDAMNLFLDSRAPAIFGGSNEIQRNILAKAVLNLPG</sequence>
<feature type="domain" description="Acyl-CoA dehydrogenase/oxidase C-terminal" evidence="7">
    <location>
        <begin position="233"/>
        <end position="383"/>
    </location>
</feature>
<dbReference type="EMBL" id="JACHWB010000001">
    <property type="protein sequence ID" value="MBB3018127.1"/>
    <property type="molecule type" value="Genomic_DNA"/>
</dbReference>
<dbReference type="AlphaFoldDB" id="A0A7W4YV72"/>
<gene>
    <name evidence="10" type="ORF">FHR70_001167</name>
</gene>
<evidence type="ECO:0000256" key="2">
    <source>
        <dbReference type="ARBA" id="ARBA00009347"/>
    </source>
</evidence>
<keyword evidence="4 6" id="KW-0274">FAD</keyword>
<feature type="domain" description="Acyl-CoA oxidase/dehydrogenase middle" evidence="8">
    <location>
        <begin position="126"/>
        <end position="221"/>
    </location>
</feature>
<evidence type="ECO:0000259" key="8">
    <source>
        <dbReference type="Pfam" id="PF02770"/>
    </source>
</evidence>
<dbReference type="Pfam" id="PF02771">
    <property type="entry name" value="Acyl-CoA_dh_N"/>
    <property type="match status" value="1"/>
</dbReference>
<dbReference type="InterPro" id="IPR036250">
    <property type="entry name" value="AcylCo_DH-like_C"/>
</dbReference>
<dbReference type="Pfam" id="PF02770">
    <property type="entry name" value="Acyl-CoA_dh_M"/>
    <property type="match status" value="1"/>
</dbReference>
<dbReference type="SUPFAM" id="SSF56645">
    <property type="entry name" value="Acyl-CoA dehydrogenase NM domain-like"/>
    <property type="match status" value="1"/>
</dbReference>
<dbReference type="Gene3D" id="2.40.110.10">
    <property type="entry name" value="Butyryl-CoA Dehydrogenase, subunit A, domain 2"/>
    <property type="match status" value="1"/>
</dbReference>
<dbReference type="GO" id="GO:0005886">
    <property type="term" value="C:plasma membrane"/>
    <property type="evidence" value="ECO:0007669"/>
    <property type="project" value="TreeGrafter"/>
</dbReference>
<evidence type="ECO:0008006" key="12">
    <source>
        <dbReference type="Google" id="ProtNLM"/>
    </source>
</evidence>
<dbReference type="Gene3D" id="1.20.140.10">
    <property type="entry name" value="Butyryl-CoA Dehydrogenase, subunit A, domain 3"/>
    <property type="match status" value="1"/>
</dbReference>
<comment type="similarity">
    <text evidence="2 6">Belongs to the acyl-CoA dehydrogenase family.</text>
</comment>
<evidence type="ECO:0000256" key="6">
    <source>
        <dbReference type="RuleBase" id="RU362125"/>
    </source>
</evidence>
<dbReference type="InterPro" id="IPR009100">
    <property type="entry name" value="AcylCoA_DH/oxidase_NM_dom_sf"/>
</dbReference>
<evidence type="ECO:0000256" key="5">
    <source>
        <dbReference type="ARBA" id="ARBA00023002"/>
    </source>
</evidence>
<evidence type="ECO:0000256" key="1">
    <source>
        <dbReference type="ARBA" id="ARBA00001974"/>
    </source>
</evidence>
<dbReference type="GO" id="GO:0016627">
    <property type="term" value="F:oxidoreductase activity, acting on the CH-CH group of donors"/>
    <property type="evidence" value="ECO:0007669"/>
    <property type="project" value="InterPro"/>
</dbReference>
<feature type="domain" description="Acyl-CoA dehydrogenase/oxidase N-terminal" evidence="9">
    <location>
        <begin position="13"/>
        <end position="122"/>
    </location>
</feature>
<comment type="cofactor">
    <cofactor evidence="1 6">
        <name>FAD</name>
        <dbReference type="ChEBI" id="CHEBI:57692"/>
    </cofactor>
</comment>
<dbReference type="GO" id="GO:0050660">
    <property type="term" value="F:flavin adenine dinucleotide binding"/>
    <property type="evidence" value="ECO:0007669"/>
    <property type="project" value="InterPro"/>
</dbReference>
<dbReference type="InterPro" id="IPR037069">
    <property type="entry name" value="AcylCoA_DH/ox_N_sf"/>
</dbReference>
<evidence type="ECO:0000313" key="11">
    <source>
        <dbReference type="Proteomes" id="UP000532010"/>
    </source>
</evidence>
<proteinExistence type="inferred from homology"/>
<evidence type="ECO:0000313" key="10">
    <source>
        <dbReference type="EMBL" id="MBB3018127.1"/>
    </source>
</evidence>
<protein>
    <recommendedName>
        <fullName evidence="12">Acyl-CoA dehydrogenase</fullName>
    </recommendedName>
</protein>
<dbReference type="Pfam" id="PF00441">
    <property type="entry name" value="Acyl-CoA_dh_1"/>
    <property type="match status" value="1"/>
</dbReference>
<dbReference type="InterPro" id="IPR052161">
    <property type="entry name" value="Mycobact_Acyl-CoA_DH"/>
</dbReference>
<organism evidence="10 11">
    <name type="scientific">Microvirga lupini</name>
    <dbReference type="NCBI Taxonomy" id="420324"/>
    <lineage>
        <taxon>Bacteria</taxon>
        <taxon>Pseudomonadati</taxon>
        <taxon>Pseudomonadota</taxon>
        <taxon>Alphaproteobacteria</taxon>
        <taxon>Hyphomicrobiales</taxon>
        <taxon>Methylobacteriaceae</taxon>
        <taxon>Microvirga</taxon>
    </lineage>
</organism>
<keyword evidence="5 6" id="KW-0560">Oxidoreductase</keyword>
<evidence type="ECO:0000256" key="3">
    <source>
        <dbReference type="ARBA" id="ARBA00022630"/>
    </source>
</evidence>